<evidence type="ECO:0000313" key="7">
    <source>
        <dbReference type="EMBL" id="SEM35130.1"/>
    </source>
</evidence>
<dbReference type="RefSeq" id="WP_244532498.1">
    <property type="nucleotide sequence ID" value="NZ_FOBW01000002.1"/>
</dbReference>
<proteinExistence type="inferred from homology"/>
<sequence>MTREDYCTGHKGEKKAEQRQYNRFVRNQKHVKFYQSKEWKTVRVQALVRDHYLCVKCRGAGIYTKADVVDHIVELQDDFSLRSTLTNLMSLCHKHHNLKTAQEKKKRESIVQWGDNDDEK</sequence>
<dbReference type="InterPro" id="IPR003615">
    <property type="entry name" value="HNH_nuc"/>
</dbReference>
<feature type="region of interest" description="Disordered" evidence="5">
    <location>
        <begin position="100"/>
        <end position="120"/>
    </location>
</feature>
<dbReference type="Gene3D" id="1.10.30.50">
    <property type="match status" value="1"/>
</dbReference>
<evidence type="ECO:0000313" key="8">
    <source>
        <dbReference type="Proteomes" id="UP000198553"/>
    </source>
</evidence>
<dbReference type="EMBL" id="FOBW01000002">
    <property type="protein sequence ID" value="SEM35130.1"/>
    <property type="molecule type" value="Genomic_DNA"/>
</dbReference>
<dbReference type="AlphaFoldDB" id="A0A1H7XMX5"/>
<dbReference type="PANTHER" id="PTHR41286:SF1">
    <property type="entry name" value="HNH NUCLEASE YAJD-RELATED"/>
    <property type="match status" value="1"/>
</dbReference>
<name>A0A1H7XMX5_9BACI</name>
<protein>
    <recommendedName>
        <fullName evidence="4">Putative HNH nuclease YajD</fullName>
    </recommendedName>
</protein>
<dbReference type="Pfam" id="PF01844">
    <property type="entry name" value="HNH"/>
    <property type="match status" value="1"/>
</dbReference>
<dbReference type="Proteomes" id="UP000198553">
    <property type="component" value="Unassembled WGS sequence"/>
</dbReference>
<dbReference type="GO" id="GO:0016787">
    <property type="term" value="F:hydrolase activity"/>
    <property type="evidence" value="ECO:0007669"/>
    <property type="project" value="UniProtKB-KW"/>
</dbReference>
<gene>
    <name evidence="7" type="ORF">SAMN05192533_102283</name>
</gene>
<evidence type="ECO:0000256" key="3">
    <source>
        <dbReference type="ARBA" id="ARBA00038412"/>
    </source>
</evidence>
<dbReference type="GO" id="GO:0005829">
    <property type="term" value="C:cytosol"/>
    <property type="evidence" value="ECO:0007669"/>
    <property type="project" value="TreeGrafter"/>
</dbReference>
<keyword evidence="8" id="KW-1185">Reference proteome</keyword>
<dbReference type="InterPro" id="IPR002711">
    <property type="entry name" value="HNH"/>
</dbReference>
<evidence type="ECO:0000259" key="6">
    <source>
        <dbReference type="Pfam" id="PF01844"/>
    </source>
</evidence>
<evidence type="ECO:0000256" key="5">
    <source>
        <dbReference type="SAM" id="MobiDB-lite"/>
    </source>
</evidence>
<reference evidence="8" key="1">
    <citation type="submission" date="2016-10" db="EMBL/GenBank/DDBJ databases">
        <authorList>
            <person name="Varghese N."/>
            <person name="Submissions S."/>
        </authorList>
    </citation>
    <scope>NUCLEOTIDE SEQUENCE [LARGE SCALE GENOMIC DNA]</scope>
    <source>
        <strain evidence="8">B48,IBRC-M 10115,DSM 25386,CECT 8001</strain>
    </source>
</reference>
<dbReference type="CDD" id="cd00085">
    <property type="entry name" value="HNHc"/>
    <property type="match status" value="1"/>
</dbReference>
<accession>A0A1H7XMX5</accession>
<dbReference type="STRING" id="930146.SAMN05192533_102283"/>
<dbReference type="GO" id="GO:0008270">
    <property type="term" value="F:zinc ion binding"/>
    <property type="evidence" value="ECO:0007669"/>
    <property type="project" value="InterPro"/>
</dbReference>
<evidence type="ECO:0000256" key="2">
    <source>
        <dbReference type="ARBA" id="ARBA00022801"/>
    </source>
</evidence>
<dbReference type="GO" id="GO:0003676">
    <property type="term" value="F:nucleic acid binding"/>
    <property type="evidence" value="ECO:0007669"/>
    <property type="project" value="InterPro"/>
</dbReference>
<feature type="domain" description="HNH" evidence="6">
    <location>
        <begin position="54"/>
        <end position="101"/>
    </location>
</feature>
<keyword evidence="1" id="KW-0540">Nuclease</keyword>
<dbReference type="PANTHER" id="PTHR41286">
    <property type="entry name" value="HNH NUCLEASE YAJD-RELATED"/>
    <property type="match status" value="1"/>
</dbReference>
<comment type="similarity">
    <text evidence="3">Belongs to the HNH nuclease family.</text>
</comment>
<organism evidence="7 8">
    <name type="scientific">Mesobacillus persicus</name>
    <dbReference type="NCBI Taxonomy" id="930146"/>
    <lineage>
        <taxon>Bacteria</taxon>
        <taxon>Bacillati</taxon>
        <taxon>Bacillota</taxon>
        <taxon>Bacilli</taxon>
        <taxon>Bacillales</taxon>
        <taxon>Bacillaceae</taxon>
        <taxon>Mesobacillus</taxon>
    </lineage>
</organism>
<evidence type="ECO:0000256" key="1">
    <source>
        <dbReference type="ARBA" id="ARBA00022722"/>
    </source>
</evidence>
<evidence type="ECO:0000256" key="4">
    <source>
        <dbReference type="ARBA" id="ARBA00040194"/>
    </source>
</evidence>
<keyword evidence="2" id="KW-0378">Hydrolase</keyword>
<dbReference type="GO" id="GO:0004519">
    <property type="term" value="F:endonuclease activity"/>
    <property type="evidence" value="ECO:0007669"/>
    <property type="project" value="InterPro"/>
</dbReference>